<dbReference type="InterPro" id="IPR036728">
    <property type="entry name" value="PBP_GOBP_sf"/>
</dbReference>
<accession>A0A9P0GKW0</accession>
<dbReference type="Gene3D" id="1.10.238.20">
    <property type="entry name" value="Pheromone/general odorant binding protein domain"/>
    <property type="match status" value="1"/>
</dbReference>
<keyword evidence="1" id="KW-0732">Signal</keyword>
<gene>
    <name evidence="2" type="ORF">PSYICH_LOCUS13243</name>
</gene>
<dbReference type="OrthoDB" id="8194670at2759"/>
<protein>
    <submittedName>
        <fullName evidence="2">Uncharacterized protein</fullName>
    </submittedName>
</protein>
<reference evidence="2" key="1">
    <citation type="submission" date="2022-01" db="EMBL/GenBank/DDBJ databases">
        <authorList>
            <person name="King R."/>
        </authorList>
    </citation>
    <scope>NUCLEOTIDE SEQUENCE</scope>
</reference>
<dbReference type="GO" id="GO:0005549">
    <property type="term" value="F:odorant binding"/>
    <property type="evidence" value="ECO:0007669"/>
    <property type="project" value="InterPro"/>
</dbReference>
<dbReference type="Proteomes" id="UP001153636">
    <property type="component" value="Chromosome 7"/>
</dbReference>
<name>A0A9P0GKW0_9CUCU</name>
<organism evidence="2 3">
    <name type="scientific">Psylliodes chrysocephalus</name>
    <dbReference type="NCBI Taxonomy" id="3402493"/>
    <lineage>
        <taxon>Eukaryota</taxon>
        <taxon>Metazoa</taxon>
        <taxon>Ecdysozoa</taxon>
        <taxon>Arthropoda</taxon>
        <taxon>Hexapoda</taxon>
        <taxon>Insecta</taxon>
        <taxon>Pterygota</taxon>
        <taxon>Neoptera</taxon>
        <taxon>Endopterygota</taxon>
        <taxon>Coleoptera</taxon>
        <taxon>Polyphaga</taxon>
        <taxon>Cucujiformia</taxon>
        <taxon>Chrysomeloidea</taxon>
        <taxon>Chrysomelidae</taxon>
        <taxon>Galerucinae</taxon>
        <taxon>Alticini</taxon>
        <taxon>Psylliodes</taxon>
    </lineage>
</organism>
<evidence type="ECO:0000313" key="2">
    <source>
        <dbReference type="EMBL" id="CAH1113436.1"/>
    </source>
</evidence>
<dbReference type="InterPro" id="IPR006170">
    <property type="entry name" value="PBP/GOBP"/>
</dbReference>
<proteinExistence type="predicted"/>
<feature type="signal peptide" evidence="1">
    <location>
        <begin position="1"/>
        <end position="23"/>
    </location>
</feature>
<dbReference type="SUPFAM" id="SSF47565">
    <property type="entry name" value="Insect pheromone/odorant-binding proteins"/>
    <property type="match status" value="1"/>
</dbReference>
<feature type="chain" id="PRO_5040495535" evidence="1">
    <location>
        <begin position="24"/>
        <end position="179"/>
    </location>
</feature>
<keyword evidence="3" id="KW-1185">Reference proteome</keyword>
<dbReference type="CDD" id="cd23992">
    <property type="entry name" value="PBP_GOBP"/>
    <property type="match status" value="1"/>
</dbReference>
<evidence type="ECO:0000256" key="1">
    <source>
        <dbReference type="SAM" id="SignalP"/>
    </source>
</evidence>
<dbReference type="EMBL" id="OV651819">
    <property type="protein sequence ID" value="CAH1113436.1"/>
    <property type="molecule type" value="Genomic_DNA"/>
</dbReference>
<evidence type="ECO:0000313" key="3">
    <source>
        <dbReference type="Proteomes" id="UP001153636"/>
    </source>
</evidence>
<dbReference type="Pfam" id="PF01395">
    <property type="entry name" value="PBP_GOBP"/>
    <property type="match status" value="1"/>
</dbReference>
<sequence>MYVLTLISFGCFLLLSPIIIAKAEHPPFSEFFSTEENTRMKLFKDMMLVNWDYATFQDCVTSSNVNQHILEYGIINFYVPDDPTLKDFLMCYGRKRDILNDDGSINYQVLFNFLSAFDCGNERETRKTIGMCRQKVGITGPDIVYQTLKCITIRFRRFIHKPKWWLVYDTYYGYSYYSN</sequence>
<dbReference type="AlphaFoldDB" id="A0A9P0GKW0"/>